<feature type="transmembrane region" description="Helical" evidence="1">
    <location>
        <begin position="24"/>
        <end position="45"/>
    </location>
</feature>
<dbReference type="RefSeq" id="WP_076514145.1">
    <property type="nucleotide sequence ID" value="NZ_FTOH01000001.1"/>
</dbReference>
<accession>A0A1N7JAS5</accession>
<gene>
    <name evidence="2" type="ORF">SAMN05421686_101555</name>
</gene>
<reference evidence="3" key="1">
    <citation type="submission" date="2017-01" db="EMBL/GenBank/DDBJ databases">
        <authorList>
            <person name="Varghese N."/>
            <person name="Submissions S."/>
        </authorList>
    </citation>
    <scope>NUCLEOTIDE SEQUENCE [LARGE SCALE GENOMIC DNA]</scope>
    <source>
        <strain evidence="3">DSM 24913</strain>
    </source>
</reference>
<dbReference type="STRING" id="484498.SAMN05421686_101555"/>
<dbReference type="OrthoDB" id="283083at2"/>
<dbReference type="EMBL" id="FTOH01000001">
    <property type="protein sequence ID" value="SIS46400.1"/>
    <property type="molecule type" value="Genomic_DNA"/>
</dbReference>
<dbReference type="InterPro" id="IPR025489">
    <property type="entry name" value="DUF4381"/>
</dbReference>
<organism evidence="2 3">
    <name type="scientific">Thalassolituus maritimus</name>
    <dbReference type="NCBI Taxonomy" id="484498"/>
    <lineage>
        <taxon>Bacteria</taxon>
        <taxon>Pseudomonadati</taxon>
        <taxon>Pseudomonadota</taxon>
        <taxon>Gammaproteobacteria</taxon>
        <taxon>Oceanospirillales</taxon>
        <taxon>Oceanospirillaceae</taxon>
        <taxon>Thalassolituus</taxon>
    </lineage>
</organism>
<evidence type="ECO:0000313" key="3">
    <source>
        <dbReference type="Proteomes" id="UP000185639"/>
    </source>
</evidence>
<keyword evidence="3" id="KW-1185">Reference proteome</keyword>
<keyword evidence="1" id="KW-0472">Membrane</keyword>
<keyword evidence="1" id="KW-0812">Transmembrane</keyword>
<evidence type="ECO:0000256" key="1">
    <source>
        <dbReference type="SAM" id="Phobius"/>
    </source>
</evidence>
<dbReference type="Pfam" id="PF14316">
    <property type="entry name" value="DUF4381"/>
    <property type="match status" value="1"/>
</dbReference>
<proteinExistence type="predicted"/>
<evidence type="ECO:0008006" key="4">
    <source>
        <dbReference type="Google" id="ProtNLM"/>
    </source>
</evidence>
<dbReference type="AlphaFoldDB" id="A0A1N7JAS5"/>
<protein>
    <recommendedName>
        <fullName evidence="4">DUF4381 domain-containing protein</fullName>
    </recommendedName>
</protein>
<sequence>MNPGALPLEDIIEPAAIGLFPLAWGWWASAAVAVAVVAAMTWLFIRWHRHRAMLTLTLPLLDQAKNDYAENEDSTRYCQSLNKTLKRYLKACDENSQLSLSGEEWTAYLNRINPRATLSGKTINALAHGSYRREPELAIELIDSELRQWLKRTTPERVRKGVSNTGRKAPHV</sequence>
<dbReference type="Proteomes" id="UP000185639">
    <property type="component" value="Unassembled WGS sequence"/>
</dbReference>
<name>A0A1N7JAS5_9GAMM</name>
<evidence type="ECO:0000313" key="2">
    <source>
        <dbReference type="EMBL" id="SIS46400.1"/>
    </source>
</evidence>
<keyword evidence="1" id="KW-1133">Transmembrane helix</keyword>